<dbReference type="Gene3D" id="1.10.10.10">
    <property type="entry name" value="Winged helix-like DNA-binding domain superfamily/Winged helix DNA-binding domain"/>
    <property type="match status" value="1"/>
</dbReference>
<sequence>MFSIVTGPCTRKWLLGYLGPRVDSASIMTSILYPTRIVRMTWTSPTLIGSTRVHVCFLPCGSAPPAMERVVPPAILMDAEQKGVERNLHIRFSCLIFLAIEEAPAKQLPVRGIYDWIVSRFPYFARAPAGWKNSVRHNLSLNRCFRKVDRGQMLGKGSLWCVDPVFRPSLLEALHKNPHHPQLLQNAGGMLTNGR</sequence>
<dbReference type="InterPro" id="IPR001766">
    <property type="entry name" value="Fork_head_dom"/>
</dbReference>
<keyword evidence="2" id="KW-0805">Transcription regulation</keyword>
<dbReference type="AlphaFoldDB" id="A0A8C4R3K3"/>
<evidence type="ECO:0000256" key="4">
    <source>
        <dbReference type="ARBA" id="ARBA00023163"/>
    </source>
</evidence>
<dbReference type="SMART" id="SM00339">
    <property type="entry name" value="FH"/>
    <property type="match status" value="1"/>
</dbReference>
<dbReference type="GO" id="GO:0000987">
    <property type="term" value="F:cis-regulatory region sequence-specific DNA binding"/>
    <property type="evidence" value="ECO:0007669"/>
    <property type="project" value="TreeGrafter"/>
</dbReference>
<evidence type="ECO:0000256" key="1">
    <source>
        <dbReference type="ARBA" id="ARBA00004123"/>
    </source>
</evidence>
<dbReference type="PANTHER" id="PTHR13962">
    <property type="entry name" value="FORKHEAD BOX PROTEIN N3-LIKE PROTEIN-RELATED"/>
    <property type="match status" value="1"/>
</dbReference>
<keyword evidence="3 6" id="KW-0238">DNA-binding</keyword>
<dbReference type="SUPFAM" id="SSF46785">
    <property type="entry name" value="Winged helix' DNA-binding domain"/>
    <property type="match status" value="1"/>
</dbReference>
<dbReference type="InterPro" id="IPR047119">
    <property type="entry name" value="FOXN2/3-like"/>
</dbReference>
<proteinExistence type="predicted"/>
<protein>
    <recommendedName>
        <fullName evidence="7">Fork-head domain-containing protein</fullName>
    </recommendedName>
</protein>
<organism evidence="8 9">
    <name type="scientific">Eptatretus burgeri</name>
    <name type="common">Inshore hagfish</name>
    <dbReference type="NCBI Taxonomy" id="7764"/>
    <lineage>
        <taxon>Eukaryota</taxon>
        <taxon>Metazoa</taxon>
        <taxon>Chordata</taxon>
        <taxon>Craniata</taxon>
        <taxon>Vertebrata</taxon>
        <taxon>Cyclostomata</taxon>
        <taxon>Myxini</taxon>
        <taxon>Myxiniformes</taxon>
        <taxon>Myxinidae</taxon>
        <taxon>Eptatretinae</taxon>
        <taxon>Eptatretus</taxon>
    </lineage>
</organism>
<evidence type="ECO:0000256" key="2">
    <source>
        <dbReference type="ARBA" id="ARBA00023015"/>
    </source>
</evidence>
<keyword evidence="4" id="KW-0804">Transcription</keyword>
<reference evidence="8" key="1">
    <citation type="submission" date="2025-08" db="UniProtKB">
        <authorList>
            <consortium name="Ensembl"/>
        </authorList>
    </citation>
    <scope>IDENTIFICATION</scope>
</reference>
<dbReference type="Proteomes" id="UP000694388">
    <property type="component" value="Unplaced"/>
</dbReference>
<dbReference type="GO" id="GO:0005634">
    <property type="term" value="C:nucleus"/>
    <property type="evidence" value="ECO:0007669"/>
    <property type="project" value="UniProtKB-SubCell"/>
</dbReference>
<keyword evidence="5 6" id="KW-0539">Nucleus</keyword>
<dbReference type="GeneTree" id="ENSGT00940000166774"/>
<dbReference type="Ensembl" id="ENSEBUT00000024188.1">
    <property type="protein sequence ID" value="ENSEBUP00000023612.1"/>
    <property type="gene ID" value="ENSEBUG00000014548.1"/>
</dbReference>
<keyword evidence="9" id="KW-1185">Reference proteome</keyword>
<dbReference type="PROSITE" id="PS50039">
    <property type="entry name" value="FORK_HEAD_3"/>
    <property type="match status" value="1"/>
</dbReference>
<dbReference type="GO" id="GO:0003700">
    <property type="term" value="F:DNA-binding transcription factor activity"/>
    <property type="evidence" value="ECO:0007669"/>
    <property type="project" value="InterPro"/>
</dbReference>
<evidence type="ECO:0000256" key="6">
    <source>
        <dbReference type="PROSITE-ProRule" id="PRU00089"/>
    </source>
</evidence>
<accession>A0A8C4R3K3</accession>
<dbReference type="InterPro" id="IPR030456">
    <property type="entry name" value="TF_fork_head_CS_2"/>
</dbReference>
<dbReference type="InterPro" id="IPR036388">
    <property type="entry name" value="WH-like_DNA-bd_sf"/>
</dbReference>
<name>A0A8C4R3K3_EPTBU</name>
<evidence type="ECO:0000256" key="5">
    <source>
        <dbReference type="ARBA" id="ARBA00023242"/>
    </source>
</evidence>
<dbReference type="PRINTS" id="PR00053">
    <property type="entry name" value="FORKHEAD"/>
</dbReference>
<dbReference type="PANTHER" id="PTHR13962:SF22">
    <property type="entry name" value="FORKHEAD BOX PROTEIN N3-LIKE PROTEIN"/>
    <property type="match status" value="1"/>
</dbReference>
<comment type="subcellular location">
    <subcellularLocation>
        <location evidence="1 6">Nucleus</location>
    </subcellularLocation>
</comment>
<evidence type="ECO:0000256" key="3">
    <source>
        <dbReference type="ARBA" id="ARBA00023125"/>
    </source>
</evidence>
<dbReference type="InterPro" id="IPR036390">
    <property type="entry name" value="WH_DNA-bd_sf"/>
</dbReference>
<evidence type="ECO:0000313" key="8">
    <source>
        <dbReference type="Ensembl" id="ENSEBUP00000023612.1"/>
    </source>
</evidence>
<feature type="domain" description="Fork-head" evidence="7">
    <location>
        <begin position="92"/>
        <end position="164"/>
    </location>
</feature>
<feature type="DNA-binding region" description="Fork-head" evidence="6">
    <location>
        <begin position="92"/>
        <end position="164"/>
    </location>
</feature>
<reference evidence="8" key="2">
    <citation type="submission" date="2025-09" db="UniProtKB">
        <authorList>
            <consortium name="Ensembl"/>
        </authorList>
    </citation>
    <scope>IDENTIFICATION</scope>
</reference>
<evidence type="ECO:0000313" key="9">
    <source>
        <dbReference type="Proteomes" id="UP000694388"/>
    </source>
</evidence>
<dbReference type="Pfam" id="PF00250">
    <property type="entry name" value="Forkhead"/>
    <property type="match status" value="1"/>
</dbReference>
<dbReference type="PROSITE" id="PS00658">
    <property type="entry name" value="FORK_HEAD_2"/>
    <property type="match status" value="1"/>
</dbReference>
<evidence type="ECO:0000259" key="7">
    <source>
        <dbReference type="PROSITE" id="PS50039"/>
    </source>
</evidence>